<evidence type="ECO:0000256" key="1">
    <source>
        <dbReference type="SAM" id="MobiDB-lite"/>
    </source>
</evidence>
<name>A0A0G2DU80_9PEZI</name>
<dbReference type="Proteomes" id="UP000034182">
    <property type="component" value="Unassembled WGS sequence"/>
</dbReference>
<evidence type="ECO:0000313" key="2">
    <source>
        <dbReference type="EMBL" id="KKY14214.1"/>
    </source>
</evidence>
<feature type="compositionally biased region" description="Low complexity" evidence="1">
    <location>
        <begin position="59"/>
        <end position="75"/>
    </location>
</feature>
<organism evidence="2 3">
    <name type="scientific">Diplodia seriata</name>
    <dbReference type="NCBI Taxonomy" id="420778"/>
    <lineage>
        <taxon>Eukaryota</taxon>
        <taxon>Fungi</taxon>
        <taxon>Dikarya</taxon>
        <taxon>Ascomycota</taxon>
        <taxon>Pezizomycotina</taxon>
        <taxon>Dothideomycetes</taxon>
        <taxon>Dothideomycetes incertae sedis</taxon>
        <taxon>Botryosphaeriales</taxon>
        <taxon>Botryosphaeriaceae</taxon>
        <taxon>Diplodia</taxon>
    </lineage>
</organism>
<feature type="compositionally biased region" description="Basic and acidic residues" evidence="1">
    <location>
        <begin position="133"/>
        <end position="144"/>
    </location>
</feature>
<protein>
    <submittedName>
        <fullName evidence="2">Uncharacterized protein</fullName>
    </submittedName>
</protein>
<feature type="region of interest" description="Disordered" evidence="1">
    <location>
        <begin position="22"/>
        <end position="91"/>
    </location>
</feature>
<dbReference type="AlphaFoldDB" id="A0A0G2DU80"/>
<sequence length="159" mass="17067">MFKLITDTLTTWLTRCLGLQRGGAKERLDSPPPAPDDASDLAVHGPWLPHGKKRKRITRLLSRNSSSSSNGLVVEVPPPADGGGAPLPPVRVSSLRGLQEAICAAHASFVPAEEEAHAASGSNGGGPRKTKKERREDKKAERKELKKAKKRNKALNNGN</sequence>
<reference evidence="2 3" key="1">
    <citation type="submission" date="2015-03" db="EMBL/GenBank/DDBJ databases">
        <authorList>
            <person name="Morales-Cruz A."/>
            <person name="Amrine K.C."/>
            <person name="Cantu D."/>
        </authorList>
    </citation>
    <scope>NUCLEOTIDE SEQUENCE [LARGE SCALE GENOMIC DNA]</scope>
    <source>
        <strain evidence="2">DS831</strain>
    </source>
</reference>
<reference evidence="2 3" key="2">
    <citation type="submission" date="2015-05" db="EMBL/GenBank/DDBJ databases">
        <title>Distinctive expansion of gene families associated with plant cell wall degradation and secondary metabolism in the genomes of grapevine trunk pathogens.</title>
        <authorList>
            <person name="Lawrence D.P."/>
            <person name="Travadon R."/>
            <person name="Rolshausen P.E."/>
            <person name="Baumgartner K."/>
        </authorList>
    </citation>
    <scope>NUCLEOTIDE SEQUENCE [LARGE SCALE GENOMIC DNA]</scope>
    <source>
        <strain evidence="2">DS831</strain>
    </source>
</reference>
<dbReference type="EMBL" id="LAQI01000241">
    <property type="protein sequence ID" value="KKY14214.1"/>
    <property type="molecule type" value="Genomic_DNA"/>
</dbReference>
<evidence type="ECO:0000313" key="3">
    <source>
        <dbReference type="Proteomes" id="UP000034182"/>
    </source>
</evidence>
<proteinExistence type="predicted"/>
<comment type="caution">
    <text evidence="2">The sequence shown here is derived from an EMBL/GenBank/DDBJ whole genome shotgun (WGS) entry which is preliminary data.</text>
</comment>
<feature type="region of interest" description="Disordered" evidence="1">
    <location>
        <begin position="113"/>
        <end position="159"/>
    </location>
</feature>
<gene>
    <name evidence="2" type="ORF">UCDDS831_g08429</name>
</gene>
<accession>A0A0G2DU80</accession>